<accession>A0ABD6BMU3</accession>
<evidence type="ECO:0000313" key="2">
    <source>
        <dbReference type="Proteomes" id="UP001597139"/>
    </source>
</evidence>
<organism evidence="1 2">
    <name type="scientific">Halolamina litorea</name>
    <dbReference type="NCBI Taxonomy" id="1515593"/>
    <lineage>
        <taxon>Archaea</taxon>
        <taxon>Methanobacteriati</taxon>
        <taxon>Methanobacteriota</taxon>
        <taxon>Stenosarchaea group</taxon>
        <taxon>Halobacteria</taxon>
        <taxon>Halobacteriales</taxon>
        <taxon>Haloferacaceae</taxon>
    </lineage>
</organism>
<dbReference type="Proteomes" id="UP001597139">
    <property type="component" value="Unassembled WGS sequence"/>
</dbReference>
<dbReference type="AlphaFoldDB" id="A0ABD6BMU3"/>
<evidence type="ECO:0000313" key="1">
    <source>
        <dbReference type="EMBL" id="MFD1566078.1"/>
    </source>
</evidence>
<protein>
    <submittedName>
        <fullName evidence="1">Uncharacterized protein</fullName>
    </submittedName>
</protein>
<dbReference type="EMBL" id="JBHUCZ010000001">
    <property type="protein sequence ID" value="MFD1566078.1"/>
    <property type="molecule type" value="Genomic_DNA"/>
</dbReference>
<reference evidence="1 2" key="1">
    <citation type="journal article" date="2019" name="Int. J. Syst. Evol. Microbiol.">
        <title>The Global Catalogue of Microorganisms (GCM) 10K type strain sequencing project: providing services to taxonomists for standard genome sequencing and annotation.</title>
        <authorList>
            <consortium name="The Broad Institute Genomics Platform"/>
            <consortium name="The Broad Institute Genome Sequencing Center for Infectious Disease"/>
            <person name="Wu L."/>
            <person name="Ma J."/>
        </authorList>
    </citation>
    <scope>NUCLEOTIDE SEQUENCE [LARGE SCALE GENOMIC DNA]</scope>
    <source>
        <strain evidence="1 2">CGMCC 1.12859</strain>
    </source>
</reference>
<proteinExistence type="predicted"/>
<sequence>MAIDEAIQEPPVRIDRSIQRMRCALRTGSTTPANLENGGFGDSFCAAADRLQVGVAR</sequence>
<dbReference type="RefSeq" id="WP_267645332.1">
    <property type="nucleotide sequence ID" value="NZ_JANHGR010000001.1"/>
</dbReference>
<name>A0ABD6BMU3_9EURY</name>
<gene>
    <name evidence="1" type="ORF">ACFSAU_01095</name>
</gene>
<comment type="caution">
    <text evidence="1">The sequence shown here is derived from an EMBL/GenBank/DDBJ whole genome shotgun (WGS) entry which is preliminary data.</text>
</comment>
<keyword evidence="2" id="KW-1185">Reference proteome</keyword>